<evidence type="ECO:0000313" key="3">
    <source>
        <dbReference type="Proteomes" id="UP001071230"/>
    </source>
</evidence>
<sequence length="53" mass="5953">MAFALLPLGAGLFGFGLGTIYGASLHPYPYAYPPPPYAYPYPYPYPYGGYRRW</sequence>
<protein>
    <submittedName>
        <fullName evidence="1">Uncharacterized protein</fullName>
    </submittedName>
</protein>
<gene>
    <name evidence="1" type="ORF">DEACI_1931</name>
    <name evidence="2" type="ORF">DEACI_3293</name>
</gene>
<proteinExistence type="predicted"/>
<accession>A0A8S0XWU3</accession>
<dbReference type="KEGG" id="aacx:DEACI_1931"/>
<dbReference type="RefSeq" id="WP_240984832.1">
    <property type="nucleotide sequence ID" value="NZ_CDGJ01000095.1"/>
</dbReference>
<organism evidence="1">
    <name type="scientific">Acididesulfobacillus acetoxydans</name>
    <dbReference type="NCBI Taxonomy" id="1561005"/>
    <lineage>
        <taxon>Bacteria</taxon>
        <taxon>Bacillati</taxon>
        <taxon>Bacillota</taxon>
        <taxon>Clostridia</taxon>
        <taxon>Eubacteriales</taxon>
        <taxon>Peptococcaceae</taxon>
        <taxon>Acididesulfobacillus</taxon>
    </lineage>
</organism>
<dbReference type="Proteomes" id="UP001071230">
    <property type="component" value="Unassembled WGS sequence"/>
</dbReference>
<evidence type="ECO:0000313" key="1">
    <source>
        <dbReference type="EMBL" id="CAA7601277.1"/>
    </source>
</evidence>
<evidence type="ECO:0000313" key="2">
    <source>
        <dbReference type="EMBL" id="CEJ08813.1"/>
    </source>
</evidence>
<keyword evidence="3" id="KW-1185">Reference proteome</keyword>
<reference evidence="1" key="2">
    <citation type="submission" date="2020-01" db="EMBL/GenBank/DDBJ databases">
        <authorList>
            <person name="Hornung B."/>
        </authorList>
    </citation>
    <scope>NUCLEOTIDE SEQUENCE</scope>
    <source>
        <strain evidence="1">PacBioINE</strain>
    </source>
</reference>
<name>A0A8S0XWU3_9FIRM</name>
<dbReference type="EMBL" id="LR746496">
    <property type="protein sequence ID" value="CAA7601277.1"/>
    <property type="molecule type" value="Genomic_DNA"/>
</dbReference>
<dbReference type="AlphaFoldDB" id="A0A8S0XWU3"/>
<dbReference type="EMBL" id="CDGJ01000095">
    <property type="protein sequence ID" value="CEJ08813.1"/>
    <property type="molecule type" value="Genomic_DNA"/>
</dbReference>
<dbReference type="Proteomes" id="UP000836597">
    <property type="component" value="Chromosome"/>
</dbReference>
<reference evidence="2" key="1">
    <citation type="submission" date="2014-11" db="EMBL/GenBank/DDBJ databases">
        <authorList>
            <person name="Hornung B.V."/>
        </authorList>
    </citation>
    <scope>NUCLEOTIDE SEQUENCE</scope>
    <source>
        <strain evidence="2">INE</strain>
    </source>
</reference>